<evidence type="ECO:0000313" key="2">
    <source>
        <dbReference type="Proteomes" id="UP001249851"/>
    </source>
</evidence>
<sequence length="107" mass="12384">MADKTPVNTNDFDKENISINTTKSRSQEVNVVQADFNAVLTSAKTHVCFLYQSVAQDGSYNLLDYQTSQTQEEMLCLTSFWRRWQENYANFTKMANIGKIKYKPKKL</sequence>
<dbReference type="AlphaFoldDB" id="A0AAD9VAP5"/>
<dbReference type="EMBL" id="JARQWQ010000015">
    <property type="protein sequence ID" value="KAK2567020.1"/>
    <property type="molecule type" value="Genomic_DNA"/>
</dbReference>
<protein>
    <submittedName>
        <fullName evidence="1">Uncharacterized protein</fullName>
    </submittedName>
</protein>
<dbReference type="Proteomes" id="UP001249851">
    <property type="component" value="Unassembled WGS sequence"/>
</dbReference>
<organism evidence="1 2">
    <name type="scientific">Acropora cervicornis</name>
    <name type="common">Staghorn coral</name>
    <dbReference type="NCBI Taxonomy" id="6130"/>
    <lineage>
        <taxon>Eukaryota</taxon>
        <taxon>Metazoa</taxon>
        <taxon>Cnidaria</taxon>
        <taxon>Anthozoa</taxon>
        <taxon>Hexacorallia</taxon>
        <taxon>Scleractinia</taxon>
        <taxon>Astrocoeniina</taxon>
        <taxon>Acroporidae</taxon>
        <taxon>Acropora</taxon>
    </lineage>
</organism>
<gene>
    <name evidence="1" type="ORF">P5673_008795</name>
</gene>
<proteinExistence type="predicted"/>
<reference evidence="1" key="1">
    <citation type="journal article" date="2023" name="G3 (Bethesda)">
        <title>Whole genome assembly and annotation of the endangered Caribbean coral Acropora cervicornis.</title>
        <authorList>
            <person name="Selwyn J.D."/>
            <person name="Vollmer S.V."/>
        </authorList>
    </citation>
    <scope>NUCLEOTIDE SEQUENCE</scope>
    <source>
        <strain evidence="1">K2</strain>
    </source>
</reference>
<accession>A0AAD9VAP5</accession>
<reference evidence="1" key="2">
    <citation type="journal article" date="2023" name="Science">
        <title>Genomic signatures of disease resistance in endangered staghorn corals.</title>
        <authorList>
            <person name="Vollmer S.V."/>
            <person name="Selwyn J.D."/>
            <person name="Despard B.A."/>
            <person name="Roesel C.L."/>
        </authorList>
    </citation>
    <scope>NUCLEOTIDE SEQUENCE</scope>
    <source>
        <strain evidence="1">K2</strain>
    </source>
</reference>
<name>A0AAD9VAP5_ACRCE</name>
<evidence type="ECO:0000313" key="1">
    <source>
        <dbReference type="EMBL" id="KAK2567020.1"/>
    </source>
</evidence>
<keyword evidence="2" id="KW-1185">Reference proteome</keyword>
<comment type="caution">
    <text evidence="1">The sequence shown here is derived from an EMBL/GenBank/DDBJ whole genome shotgun (WGS) entry which is preliminary data.</text>
</comment>